<dbReference type="OrthoDB" id="9781415at2"/>
<dbReference type="InterPro" id="IPR013078">
    <property type="entry name" value="His_Pase_superF_clade-1"/>
</dbReference>
<dbReference type="AlphaFoldDB" id="A0A420DII1"/>
<keyword evidence="3" id="KW-1185">Reference proteome</keyword>
<dbReference type="InterPro" id="IPR001345">
    <property type="entry name" value="PG/BPGM_mutase_AS"/>
</dbReference>
<dbReference type="InterPro" id="IPR029033">
    <property type="entry name" value="His_PPase_superfam"/>
</dbReference>
<dbReference type="Proteomes" id="UP000284407">
    <property type="component" value="Unassembled WGS sequence"/>
</dbReference>
<dbReference type="EMBL" id="RAQK01000002">
    <property type="protein sequence ID" value="RKE94028.1"/>
    <property type="molecule type" value="Genomic_DNA"/>
</dbReference>
<dbReference type="STRING" id="1443111.Z949_1369"/>
<dbReference type="RefSeq" id="WP_025061935.1">
    <property type="nucleotide sequence ID" value="NZ_RAQK01000002.1"/>
</dbReference>
<dbReference type="Pfam" id="PF00300">
    <property type="entry name" value="His_Phos_1"/>
    <property type="match status" value="1"/>
</dbReference>
<evidence type="ECO:0000313" key="3">
    <source>
        <dbReference type="Proteomes" id="UP000284407"/>
    </source>
</evidence>
<proteinExistence type="predicted"/>
<dbReference type="CDD" id="cd07067">
    <property type="entry name" value="HP_PGM_like"/>
    <property type="match status" value="1"/>
</dbReference>
<accession>A0A420DII1</accession>
<gene>
    <name evidence="2" type="ORF">C8N30_3136</name>
</gene>
<dbReference type="PROSITE" id="PS00175">
    <property type="entry name" value="PG_MUTASE"/>
    <property type="match status" value="1"/>
</dbReference>
<dbReference type="Gene3D" id="3.40.50.1240">
    <property type="entry name" value="Phosphoglycerate mutase-like"/>
    <property type="match status" value="1"/>
</dbReference>
<dbReference type="SMART" id="SM00855">
    <property type="entry name" value="PGAM"/>
    <property type="match status" value="1"/>
</dbReference>
<feature type="binding site" evidence="1">
    <location>
        <position position="63"/>
    </location>
    <ligand>
        <name>substrate</name>
    </ligand>
</feature>
<organism evidence="2 3">
    <name type="scientific">Sulfitobacter guttiformis</name>
    <dbReference type="NCBI Taxonomy" id="74349"/>
    <lineage>
        <taxon>Bacteria</taxon>
        <taxon>Pseudomonadati</taxon>
        <taxon>Pseudomonadota</taxon>
        <taxon>Alphaproteobacteria</taxon>
        <taxon>Rhodobacterales</taxon>
        <taxon>Roseobacteraceae</taxon>
        <taxon>Sulfitobacter</taxon>
    </lineage>
</organism>
<evidence type="ECO:0000256" key="1">
    <source>
        <dbReference type="PIRSR" id="PIRSR613078-2"/>
    </source>
</evidence>
<name>A0A420DII1_9RHOB</name>
<evidence type="ECO:0000313" key="2">
    <source>
        <dbReference type="EMBL" id="RKE94028.1"/>
    </source>
</evidence>
<dbReference type="GO" id="GO:0005737">
    <property type="term" value="C:cytoplasm"/>
    <property type="evidence" value="ECO:0007669"/>
    <property type="project" value="TreeGrafter"/>
</dbReference>
<comment type="caution">
    <text evidence="2">The sequence shown here is derived from an EMBL/GenBank/DDBJ whole genome shotgun (WGS) entry which is preliminary data.</text>
</comment>
<sequence>MTSFPELYILRHGETAWNAEGRMQGALNSALTPAGRLQAERQATILASCNLEGFDILTSPQGRAFETAAIALARQVTHLRTDDRLREIGVGEWAGKIRRELPGADAFHDGPDGALELYENAPGGEGFAALEQRCTEFLASLTQPSVLVTHGITSRMLRSIITGAGVAGLDGIGGGQGIVFHLKNRMQKRLE</sequence>
<dbReference type="InterPro" id="IPR050275">
    <property type="entry name" value="PGM_Phosphatase"/>
</dbReference>
<reference evidence="2 3" key="1">
    <citation type="submission" date="2018-09" db="EMBL/GenBank/DDBJ databases">
        <title>Genomic Encyclopedia of Archaeal and Bacterial Type Strains, Phase II (KMG-II): from individual species to whole genera.</title>
        <authorList>
            <person name="Goeker M."/>
        </authorList>
    </citation>
    <scope>NUCLEOTIDE SEQUENCE [LARGE SCALE GENOMIC DNA]</scope>
    <source>
        <strain evidence="2 3">DSM 11458</strain>
    </source>
</reference>
<feature type="binding site" evidence="1">
    <location>
        <begin position="11"/>
        <end position="18"/>
    </location>
    <ligand>
        <name>substrate</name>
    </ligand>
</feature>
<dbReference type="PANTHER" id="PTHR48100">
    <property type="entry name" value="BROAD-SPECIFICITY PHOSPHATASE YOR283W-RELATED"/>
    <property type="match status" value="1"/>
</dbReference>
<dbReference type="SUPFAM" id="SSF53254">
    <property type="entry name" value="Phosphoglycerate mutase-like"/>
    <property type="match status" value="1"/>
</dbReference>
<dbReference type="GO" id="GO:0016791">
    <property type="term" value="F:phosphatase activity"/>
    <property type="evidence" value="ECO:0007669"/>
    <property type="project" value="TreeGrafter"/>
</dbReference>
<protein>
    <submittedName>
        <fullName evidence="2">Putative phosphoglycerate mutase</fullName>
    </submittedName>
</protein>
<dbReference type="PANTHER" id="PTHR48100:SF59">
    <property type="entry name" value="ADENOSYLCOBALAMIN_ALPHA-RIBAZOLE PHOSPHATASE"/>
    <property type="match status" value="1"/>
</dbReference>